<proteinExistence type="predicted"/>
<comment type="caution">
    <text evidence="2">The sequence shown here is derived from an EMBL/GenBank/DDBJ whole genome shotgun (WGS) entry which is preliminary data.</text>
</comment>
<dbReference type="Proteomes" id="UP000037773">
    <property type="component" value="Unassembled WGS sequence"/>
</dbReference>
<keyword evidence="3" id="KW-1185">Reference proteome</keyword>
<protein>
    <submittedName>
        <fullName evidence="2">Uncharacterized protein</fullName>
    </submittedName>
</protein>
<name>A0A0M8QDH9_9ACTN</name>
<evidence type="ECO:0000256" key="1">
    <source>
        <dbReference type="SAM" id="MobiDB-lite"/>
    </source>
</evidence>
<sequence length="74" mass="7188">MAMEVPLALVQCSSAGVPIAVPPARAAAMSTPGAVMSGLTASSPTRGPRLEKEAIRSDLSTAPTVGAASALPGS</sequence>
<organism evidence="2 3">
    <name type="scientific">Streptomyces caelestis</name>
    <dbReference type="NCBI Taxonomy" id="36816"/>
    <lineage>
        <taxon>Bacteria</taxon>
        <taxon>Bacillati</taxon>
        <taxon>Actinomycetota</taxon>
        <taxon>Actinomycetes</taxon>
        <taxon>Kitasatosporales</taxon>
        <taxon>Streptomycetaceae</taxon>
        <taxon>Streptomyces</taxon>
    </lineage>
</organism>
<accession>A0A0M8QDH9</accession>
<dbReference type="AlphaFoldDB" id="A0A0M8QDH9"/>
<feature type="region of interest" description="Disordered" evidence="1">
    <location>
        <begin position="35"/>
        <end position="74"/>
    </location>
</feature>
<dbReference type="EMBL" id="LGCN01000242">
    <property type="protein sequence ID" value="KOT30290.1"/>
    <property type="molecule type" value="Genomic_DNA"/>
</dbReference>
<gene>
    <name evidence="2" type="ORF">ADK41_33110</name>
</gene>
<reference evidence="2 3" key="1">
    <citation type="submission" date="2015-07" db="EMBL/GenBank/DDBJ databases">
        <authorList>
            <person name="Noorani M."/>
        </authorList>
    </citation>
    <scope>NUCLEOTIDE SEQUENCE [LARGE SCALE GENOMIC DNA]</scope>
    <source>
        <strain evidence="2 3">NRRL B-24567</strain>
    </source>
</reference>
<evidence type="ECO:0000313" key="3">
    <source>
        <dbReference type="Proteomes" id="UP000037773"/>
    </source>
</evidence>
<evidence type="ECO:0000313" key="2">
    <source>
        <dbReference type="EMBL" id="KOT30290.1"/>
    </source>
</evidence>